<keyword evidence="1" id="KW-1003">Cell membrane</keyword>
<dbReference type="InterPro" id="IPR024163">
    <property type="entry name" value="Aerotolerance_reg_N"/>
</dbReference>
<protein>
    <submittedName>
        <fullName evidence="7">BatA protein</fullName>
    </submittedName>
</protein>
<dbReference type="AlphaFoldDB" id="A0A0E9M122"/>
<evidence type="ECO:0000256" key="4">
    <source>
        <dbReference type="ARBA" id="ARBA00023136"/>
    </source>
</evidence>
<dbReference type="Gene3D" id="3.40.50.410">
    <property type="entry name" value="von Willebrand factor, type A domain"/>
    <property type="match status" value="1"/>
</dbReference>
<dbReference type="InterPro" id="IPR050768">
    <property type="entry name" value="UPF0353/GerABKA_families"/>
</dbReference>
<feature type="transmembrane region" description="Helical" evidence="5">
    <location>
        <begin position="6"/>
        <end position="26"/>
    </location>
</feature>
<proteinExistence type="predicted"/>
<organism evidence="7 8">
    <name type="scientific">Geofilum rubicundum JCM 15548</name>
    <dbReference type="NCBI Taxonomy" id="1236989"/>
    <lineage>
        <taxon>Bacteria</taxon>
        <taxon>Pseudomonadati</taxon>
        <taxon>Bacteroidota</taxon>
        <taxon>Bacteroidia</taxon>
        <taxon>Marinilabiliales</taxon>
        <taxon>Marinilabiliaceae</taxon>
        <taxon>Geofilum</taxon>
    </lineage>
</organism>
<dbReference type="Proteomes" id="UP000032900">
    <property type="component" value="Unassembled WGS sequence"/>
</dbReference>
<dbReference type="PROSITE" id="PS50234">
    <property type="entry name" value="VWFA"/>
    <property type="match status" value="1"/>
</dbReference>
<dbReference type="PANTHER" id="PTHR22550">
    <property type="entry name" value="SPORE GERMINATION PROTEIN"/>
    <property type="match status" value="1"/>
</dbReference>
<dbReference type="EMBL" id="BAZW01000037">
    <property type="protein sequence ID" value="GAO31071.1"/>
    <property type="molecule type" value="Genomic_DNA"/>
</dbReference>
<evidence type="ECO:0000256" key="2">
    <source>
        <dbReference type="ARBA" id="ARBA00022692"/>
    </source>
</evidence>
<sequence length="225" mass="25214">MNYTFLHPQYFLLLLLLIPMIAWYIWKQNTAHATLQISSIRFFSLVGKSRKTYLRHLPFVFRMLTLIFIITALARPQSSNQLRNVTTEGIDIVVSLDISGSMQAMDFQPNRLEAAKEVAIEFIKGRPNDRMGLVIFAAESFTQCPLTLDHNVLTNLFRDVKIGMLEDGTAIGMGLATAVNRIKDSDAQSKVIILLSDGENNRGQIAPLTAAEIARTFGVRFIPLA</sequence>
<feature type="domain" description="VWFA" evidence="6">
    <location>
        <begin position="91"/>
        <end position="225"/>
    </location>
</feature>
<keyword evidence="4 5" id="KW-0472">Membrane</keyword>
<reference evidence="7 8" key="1">
    <citation type="journal article" date="2015" name="Microbes Environ.">
        <title>Distribution and evolution of nitrogen fixation genes in the phylum bacteroidetes.</title>
        <authorList>
            <person name="Inoue J."/>
            <person name="Oshima K."/>
            <person name="Suda W."/>
            <person name="Sakamoto M."/>
            <person name="Iino T."/>
            <person name="Noda S."/>
            <person name="Hongoh Y."/>
            <person name="Hattori M."/>
            <person name="Ohkuma M."/>
        </authorList>
    </citation>
    <scope>NUCLEOTIDE SEQUENCE [LARGE SCALE GENOMIC DNA]</scope>
    <source>
        <strain evidence="7">JCM 15548</strain>
    </source>
</reference>
<dbReference type="SUPFAM" id="SSF53300">
    <property type="entry name" value="vWA-like"/>
    <property type="match status" value="1"/>
</dbReference>
<dbReference type="Pfam" id="PF13519">
    <property type="entry name" value="VWA_2"/>
    <property type="match status" value="1"/>
</dbReference>
<keyword evidence="8" id="KW-1185">Reference proteome</keyword>
<name>A0A0E9M122_9BACT</name>
<dbReference type="InterPro" id="IPR036465">
    <property type="entry name" value="vWFA_dom_sf"/>
</dbReference>
<evidence type="ECO:0000256" key="1">
    <source>
        <dbReference type="ARBA" id="ARBA00022475"/>
    </source>
</evidence>
<comment type="caution">
    <text evidence="7">The sequence shown here is derived from an EMBL/GenBank/DDBJ whole genome shotgun (WGS) entry which is preliminary data.</text>
</comment>
<evidence type="ECO:0000256" key="3">
    <source>
        <dbReference type="ARBA" id="ARBA00022989"/>
    </source>
</evidence>
<accession>A0A0E9M122</accession>
<dbReference type="STRING" id="1236989.JCM15548_13407"/>
<feature type="transmembrane region" description="Helical" evidence="5">
    <location>
        <begin position="57"/>
        <end position="74"/>
    </location>
</feature>
<dbReference type="PANTHER" id="PTHR22550:SF5">
    <property type="entry name" value="LEUCINE ZIPPER PROTEIN 4"/>
    <property type="match status" value="1"/>
</dbReference>
<evidence type="ECO:0000313" key="8">
    <source>
        <dbReference type="Proteomes" id="UP000032900"/>
    </source>
</evidence>
<evidence type="ECO:0000313" key="7">
    <source>
        <dbReference type="EMBL" id="GAO31071.1"/>
    </source>
</evidence>
<dbReference type="Pfam" id="PF07584">
    <property type="entry name" value="BatA"/>
    <property type="match status" value="1"/>
</dbReference>
<keyword evidence="2 5" id="KW-0812">Transmembrane</keyword>
<keyword evidence="3 5" id="KW-1133">Transmembrane helix</keyword>
<gene>
    <name evidence="7" type="ORF">JCM15548_13407</name>
</gene>
<evidence type="ECO:0000259" key="6">
    <source>
        <dbReference type="PROSITE" id="PS50234"/>
    </source>
</evidence>
<evidence type="ECO:0000256" key="5">
    <source>
        <dbReference type="SAM" id="Phobius"/>
    </source>
</evidence>
<dbReference type="InterPro" id="IPR002035">
    <property type="entry name" value="VWF_A"/>
</dbReference>